<comment type="caution">
    <text evidence="2">The sequence shown here is derived from an EMBL/GenBank/DDBJ whole genome shotgun (WGS) entry which is preliminary data.</text>
</comment>
<feature type="compositionally biased region" description="Low complexity" evidence="1">
    <location>
        <begin position="42"/>
        <end position="76"/>
    </location>
</feature>
<evidence type="ECO:0000256" key="1">
    <source>
        <dbReference type="SAM" id="MobiDB-lite"/>
    </source>
</evidence>
<feature type="compositionally biased region" description="Basic residues" evidence="1">
    <location>
        <begin position="23"/>
        <end position="41"/>
    </location>
</feature>
<dbReference type="GeneID" id="31019465"/>
<dbReference type="RefSeq" id="XP_020133238.1">
    <property type="nucleotide sequence ID" value="XM_020279203.1"/>
</dbReference>
<dbReference type="Proteomes" id="UP000183809">
    <property type="component" value="Unassembled WGS sequence"/>
</dbReference>
<evidence type="ECO:0000313" key="2">
    <source>
        <dbReference type="EMBL" id="OJD36997.1"/>
    </source>
</evidence>
<accession>A0A1J9SBN7</accession>
<dbReference type="EMBL" id="MNUE01000008">
    <property type="protein sequence ID" value="OJD36997.1"/>
    <property type="molecule type" value="Genomic_DNA"/>
</dbReference>
<keyword evidence="3" id="KW-1185">Reference proteome</keyword>
<proteinExistence type="predicted"/>
<reference evidence="2 3" key="1">
    <citation type="submission" date="2016-10" db="EMBL/GenBank/DDBJ databases">
        <title>Proteomics and genomics reveal pathogen-plant mechanisms compatible with a hemibiotrophic lifestyle of Diplodia corticola.</title>
        <authorList>
            <person name="Fernandes I."/>
            <person name="De Jonge R."/>
            <person name="Van De Peer Y."/>
            <person name="Devreese B."/>
            <person name="Alves A."/>
            <person name="Esteves A.C."/>
        </authorList>
    </citation>
    <scope>NUCLEOTIDE SEQUENCE [LARGE SCALE GENOMIC DNA]</scope>
    <source>
        <strain evidence="2 3">CBS 112549</strain>
    </source>
</reference>
<protein>
    <submittedName>
        <fullName evidence="2">Uncharacterized protein</fullName>
    </submittedName>
</protein>
<dbReference type="AlphaFoldDB" id="A0A1J9SBN7"/>
<feature type="compositionally biased region" description="Pro residues" evidence="1">
    <location>
        <begin position="9"/>
        <end position="18"/>
    </location>
</feature>
<name>A0A1J9SBN7_9PEZI</name>
<evidence type="ECO:0000313" key="3">
    <source>
        <dbReference type="Proteomes" id="UP000183809"/>
    </source>
</evidence>
<gene>
    <name evidence="2" type="ORF">BKCO1_800011</name>
</gene>
<feature type="region of interest" description="Disordered" evidence="1">
    <location>
        <begin position="1"/>
        <end position="83"/>
    </location>
</feature>
<sequence>MSLLGPSPLLRPPPPPPDGPERKKTRPRRKRGAKRPGRRGRAAAAGAANGPTNTTQGTTSTIDMTAPPTETTTTTTSFSPLEDGEIFEDGNGDQAPRLENASNHIVNIAARRRTIATTSSAPRTTTMPAEESTAIPASVIDTIRSMTTEGRSPADIRNHVRERHGGGVMRLTKRDIYDIGARTGLD</sequence>
<organism evidence="2 3">
    <name type="scientific">Diplodia corticola</name>
    <dbReference type="NCBI Taxonomy" id="236234"/>
    <lineage>
        <taxon>Eukaryota</taxon>
        <taxon>Fungi</taxon>
        <taxon>Dikarya</taxon>
        <taxon>Ascomycota</taxon>
        <taxon>Pezizomycotina</taxon>
        <taxon>Dothideomycetes</taxon>
        <taxon>Dothideomycetes incertae sedis</taxon>
        <taxon>Botryosphaeriales</taxon>
        <taxon>Botryosphaeriaceae</taxon>
        <taxon>Diplodia</taxon>
    </lineage>
</organism>